<reference evidence="2" key="1">
    <citation type="submission" date="2016-10" db="EMBL/GenBank/DDBJ databases">
        <authorList>
            <person name="Varghese N."/>
            <person name="Submissions S."/>
        </authorList>
    </citation>
    <scope>NUCLEOTIDE SEQUENCE [LARGE SCALE GENOMIC DNA]</scope>
    <source>
        <strain evidence="2">DSM 23445</strain>
    </source>
</reference>
<evidence type="ECO:0000313" key="2">
    <source>
        <dbReference type="Proteomes" id="UP000199673"/>
    </source>
</evidence>
<dbReference type="Proteomes" id="UP000199673">
    <property type="component" value="Unassembled WGS sequence"/>
</dbReference>
<dbReference type="EMBL" id="FPBF01000004">
    <property type="protein sequence ID" value="SFT99211.1"/>
    <property type="molecule type" value="Genomic_DNA"/>
</dbReference>
<dbReference type="AlphaFoldDB" id="A0A1I7CIF6"/>
<evidence type="ECO:0000313" key="1">
    <source>
        <dbReference type="EMBL" id="SFT99211.1"/>
    </source>
</evidence>
<name>A0A1I7CIF6_9BACT</name>
<protein>
    <submittedName>
        <fullName evidence="1">Uncharacterized protein</fullName>
    </submittedName>
</protein>
<organism evidence="1 2">
    <name type="scientific">Algoriphagus locisalis</name>
    <dbReference type="NCBI Taxonomy" id="305507"/>
    <lineage>
        <taxon>Bacteria</taxon>
        <taxon>Pseudomonadati</taxon>
        <taxon>Bacteroidota</taxon>
        <taxon>Cytophagia</taxon>
        <taxon>Cytophagales</taxon>
        <taxon>Cyclobacteriaceae</taxon>
        <taxon>Algoriphagus</taxon>
    </lineage>
</organism>
<sequence>MDIRNDASNQYFFAHPVRRPMTEVASMLKFNISYIL</sequence>
<dbReference type="STRING" id="305507.SAMN04489724_3232"/>
<keyword evidence="2" id="KW-1185">Reference proteome</keyword>
<gene>
    <name evidence="1" type="ORF">SAMN04489724_3232</name>
</gene>
<proteinExistence type="predicted"/>
<accession>A0A1I7CIF6</accession>